<dbReference type="GO" id="GO:0016301">
    <property type="term" value="F:kinase activity"/>
    <property type="evidence" value="ECO:0007669"/>
    <property type="project" value="UniProtKB-KW"/>
</dbReference>
<dbReference type="SUPFAM" id="SSF56112">
    <property type="entry name" value="Protein kinase-like (PK-like)"/>
    <property type="match status" value="1"/>
</dbReference>
<accession>A0A840QBC0</accession>
<dbReference type="InterPro" id="IPR011009">
    <property type="entry name" value="Kinase-like_dom_sf"/>
</dbReference>
<evidence type="ECO:0000313" key="2">
    <source>
        <dbReference type="Proteomes" id="UP000584374"/>
    </source>
</evidence>
<organism evidence="1 2">
    <name type="scientific">Saccharopolyspora phatthalungensis</name>
    <dbReference type="NCBI Taxonomy" id="664693"/>
    <lineage>
        <taxon>Bacteria</taxon>
        <taxon>Bacillati</taxon>
        <taxon>Actinomycetota</taxon>
        <taxon>Actinomycetes</taxon>
        <taxon>Pseudonocardiales</taxon>
        <taxon>Pseudonocardiaceae</taxon>
        <taxon>Saccharopolyspora</taxon>
    </lineage>
</organism>
<comment type="caution">
    <text evidence="1">The sequence shown here is derived from an EMBL/GenBank/DDBJ whole genome shotgun (WGS) entry which is preliminary data.</text>
</comment>
<dbReference type="Gene3D" id="3.90.1200.10">
    <property type="match status" value="1"/>
</dbReference>
<gene>
    <name evidence="1" type="ORF">BJ970_003383</name>
</gene>
<protein>
    <submittedName>
        <fullName evidence="1">Aminoglycoside phosphotransferase (APT) family kinase protein</fullName>
    </submittedName>
</protein>
<keyword evidence="1" id="KW-0418">Kinase</keyword>
<evidence type="ECO:0000313" key="1">
    <source>
        <dbReference type="EMBL" id="MBB5155849.1"/>
    </source>
</evidence>
<dbReference type="Proteomes" id="UP000584374">
    <property type="component" value="Unassembled WGS sequence"/>
</dbReference>
<reference evidence="1 2" key="1">
    <citation type="submission" date="2020-08" db="EMBL/GenBank/DDBJ databases">
        <title>Sequencing the genomes of 1000 actinobacteria strains.</title>
        <authorList>
            <person name="Klenk H.-P."/>
        </authorList>
    </citation>
    <scope>NUCLEOTIDE SEQUENCE [LARGE SCALE GENOMIC DNA]</scope>
    <source>
        <strain evidence="1 2">DSM 45584</strain>
    </source>
</reference>
<proteinExistence type="predicted"/>
<sequence>MRTNAARTAAAGCGAAREFGYRSEPGVGGQAAGIAEGGEQVASGVGKQLRAQDRAEAVDAGDPSGVGVVFEASGELLAEVFDLPIQLQQLAGQPGDQRRCDRFRRQRNGLLPVNGLDVAALADWAARCSDYVDGDRLVHTDLHADQFLISDGRMRVIDWGGPSAGAGWVDTALLAIRLMLAGHAPAEADAWARTVPCFSAASPDHLAALTSYVAGLWTYRAASGQIPNPTDAPA</sequence>
<keyword evidence="1" id="KW-0808">Transferase</keyword>
<dbReference type="EMBL" id="JACHIW010000001">
    <property type="protein sequence ID" value="MBB5155849.1"/>
    <property type="molecule type" value="Genomic_DNA"/>
</dbReference>
<dbReference type="AlphaFoldDB" id="A0A840QBC0"/>
<keyword evidence="2" id="KW-1185">Reference proteome</keyword>
<name>A0A840QBC0_9PSEU</name>